<evidence type="ECO:0000256" key="1">
    <source>
        <dbReference type="SAM" id="MobiDB-lite"/>
    </source>
</evidence>
<dbReference type="Proteomes" id="UP000054549">
    <property type="component" value="Unassembled WGS sequence"/>
</dbReference>
<feature type="non-terminal residue" evidence="2">
    <location>
        <position position="1"/>
    </location>
</feature>
<feature type="region of interest" description="Disordered" evidence="1">
    <location>
        <begin position="24"/>
        <end position="69"/>
    </location>
</feature>
<evidence type="ECO:0000313" key="3">
    <source>
        <dbReference type="Proteomes" id="UP000054549"/>
    </source>
</evidence>
<organism evidence="2 3">
    <name type="scientific">Amanita muscaria (strain Koide BX008)</name>
    <dbReference type="NCBI Taxonomy" id="946122"/>
    <lineage>
        <taxon>Eukaryota</taxon>
        <taxon>Fungi</taxon>
        <taxon>Dikarya</taxon>
        <taxon>Basidiomycota</taxon>
        <taxon>Agaricomycotina</taxon>
        <taxon>Agaricomycetes</taxon>
        <taxon>Agaricomycetidae</taxon>
        <taxon>Agaricales</taxon>
        <taxon>Pluteineae</taxon>
        <taxon>Amanitaceae</taxon>
        <taxon>Amanita</taxon>
    </lineage>
</organism>
<sequence length="86" mass="9873">TRNMCCVAYTAHFPGPSLLKLVLPDPSPPPAKPRVSPKYKPRSLYKSRSNIREHHRQPQLRSNLIQASRSDLKRVLPHVEARRPEV</sequence>
<name>A0A0C2XDX2_AMAMK</name>
<feature type="compositionally biased region" description="Polar residues" evidence="1">
    <location>
        <begin position="59"/>
        <end position="69"/>
    </location>
</feature>
<evidence type="ECO:0000313" key="2">
    <source>
        <dbReference type="EMBL" id="KIL67661.1"/>
    </source>
</evidence>
<dbReference type="EMBL" id="KN818231">
    <property type="protein sequence ID" value="KIL67661.1"/>
    <property type="molecule type" value="Genomic_DNA"/>
</dbReference>
<keyword evidence="3" id="KW-1185">Reference proteome</keyword>
<dbReference type="AlphaFoldDB" id="A0A0C2XDX2"/>
<dbReference type="HOGENOM" id="CLU_2503774_0_0_1"/>
<reference evidence="2 3" key="1">
    <citation type="submission" date="2014-04" db="EMBL/GenBank/DDBJ databases">
        <title>Evolutionary Origins and Diversification of the Mycorrhizal Mutualists.</title>
        <authorList>
            <consortium name="DOE Joint Genome Institute"/>
            <consortium name="Mycorrhizal Genomics Consortium"/>
            <person name="Kohler A."/>
            <person name="Kuo A."/>
            <person name="Nagy L.G."/>
            <person name="Floudas D."/>
            <person name="Copeland A."/>
            <person name="Barry K.W."/>
            <person name="Cichocki N."/>
            <person name="Veneault-Fourrey C."/>
            <person name="LaButti K."/>
            <person name="Lindquist E.A."/>
            <person name="Lipzen A."/>
            <person name="Lundell T."/>
            <person name="Morin E."/>
            <person name="Murat C."/>
            <person name="Riley R."/>
            <person name="Ohm R."/>
            <person name="Sun H."/>
            <person name="Tunlid A."/>
            <person name="Henrissat B."/>
            <person name="Grigoriev I.V."/>
            <person name="Hibbett D.S."/>
            <person name="Martin F."/>
        </authorList>
    </citation>
    <scope>NUCLEOTIDE SEQUENCE [LARGE SCALE GENOMIC DNA]</scope>
    <source>
        <strain evidence="2 3">Koide BX008</strain>
    </source>
</reference>
<accession>A0A0C2XDX2</accession>
<gene>
    <name evidence="2" type="ORF">M378DRAFT_159488</name>
</gene>
<feature type="compositionally biased region" description="Basic residues" evidence="1">
    <location>
        <begin position="35"/>
        <end position="45"/>
    </location>
</feature>
<dbReference type="InParanoid" id="A0A0C2XDX2"/>
<proteinExistence type="predicted"/>
<protein>
    <submittedName>
        <fullName evidence="2">Uncharacterized protein</fullName>
    </submittedName>
</protein>